<name>A0A7I4Z5G2_HAECO</name>
<feature type="chain" id="PRO_5029665779" evidence="1">
    <location>
        <begin position="18"/>
        <end position="911"/>
    </location>
</feature>
<dbReference type="WBParaSite" id="HCON_00185350-00001">
    <property type="protein sequence ID" value="HCON_00185350-00001"/>
    <property type="gene ID" value="HCON_00185350"/>
</dbReference>
<dbReference type="Proteomes" id="UP000025227">
    <property type="component" value="Unplaced"/>
</dbReference>
<organism evidence="2 3">
    <name type="scientific">Haemonchus contortus</name>
    <name type="common">Barber pole worm</name>
    <dbReference type="NCBI Taxonomy" id="6289"/>
    <lineage>
        <taxon>Eukaryota</taxon>
        <taxon>Metazoa</taxon>
        <taxon>Ecdysozoa</taxon>
        <taxon>Nematoda</taxon>
        <taxon>Chromadorea</taxon>
        <taxon>Rhabditida</taxon>
        <taxon>Rhabditina</taxon>
        <taxon>Rhabditomorpha</taxon>
        <taxon>Strongyloidea</taxon>
        <taxon>Trichostrongylidae</taxon>
        <taxon>Haemonchus</taxon>
    </lineage>
</organism>
<reference evidence="3" key="1">
    <citation type="submission" date="2020-12" db="UniProtKB">
        <authorList>
            <consortium name="WormBaseParasite"/>
        </authorList>
    </citation>
    <scope>IDENTIFICATION</scope>
    <source>
        <strain evidence="3">MHco3</strain>
    </source>
</reference>
<keyword evidence="1" id="KW-0732">Signal</keyword>
<evidence type="ECO:0000313" key="3">
    <source>
        <dbReference type="WBParaSite" id="HCON_00185350-00001"/>
    </source>
</evidence>
<keyword evidence="2" id="KW-1185">Reference proteome</keyword>
<dbReference type="GO" id="GO:0008061">
    <property type="term" value="F:chitin binding"/>
    <property type="evidence" value="ECO:0007669"/>
    <property type="project" value="InterPro"/>
</dbReference>
<dbReference type="SMART" id="SM00289">
    <property type="entry name" value="WR1"/>
    <property type="match status" value="11"/>
</dbReference>
<evidence type="ECO:0000313" key="2">
    <source>
        <dbReference type="Proteomes" id="UP000025227"/>
    </source>
</evidence>
<dbReference type="InterPro" id="IPR006150">
    <property type="entry name" value="Cys_repeat_1"/>
</dbReference>
<feature type="signal peptide" evidence="1">
    <location>
        <begin position="1"/>
        <end position="17"/>
    </location>
</feature>
<dbReference type="OrthoDB" id="5912424at2759"/>
<dbReference type="PANTHER" id="PTHR34150">
    <property type="entry name" value="PROTEIN CBG08832-RELATED"/>
    <property type="match status" value="1"/>
</dbReference>
<proteinExistence type="predicted"/>
<dbReference type="AlphaFoldDB" id="A0A7I4Z5G2"/>
<dbReference type="PANTHER" id="PTHR34150:SF4">
    <property type="entry name" value="CHITIN BINDING DOMAIN (CHTBD2) CONTAINING"/>
    <property type="match status" value="1"/>
</dbReference>
<accession>A0A7I4Z5G2</accession>
<dbReference type="SUPFAM" id="SSF57625">
    <property type="entry name" value="Invertebrate chitin-binding proteins"/>
    <property type="match status" value="1"/>
</dbReference>
<protein>
    <submittedName>
        <fullName evidence="3">EB domain-containing protein</fullName>
    </submittedName>
</protein>
<dbReference type="InterPro" id="IPR036508">
    <property type="entry name" value="Chitin-bd_dom_sf"/>
</dbReference>
<dbReference type="OMA" id="NGCDQYG"/>
<sequence length="911" mass="95211">MLRLYVTLLLFAAAAEASSLSGRMCMTVELYRPADNSSRFYECAPLAKEEVKEYNLSDKYMGVWNLRDCPESYEFDVGRQKCVDRKTIRRQQAACAHNVSSVGCDVPCSGAVSTPTIGAPCDWKEAALRADPKSNAYFIQCIPQSASLSCGEWTRLPCASNTVFSPSSALCIPMAVKSSACEPQQEPVCNCAQAAGATKCPGIAVCSKNVCCQEREVLDNFIQHQAPLCPGSNVPPLGSCNEPCPQYSACAPGIGCCPVPVNQPKQSIKISLCPGSFSPPLGSCGSCPQGTSCSSSVEACCPSATRPSTDLVYSVIQLCPNGQPSLQPCTGGCPPGNACFQGGCCPMSCPVGQTALSFCSPGGCSSGSCYIPSGSCCQEMVKLPVCPNGQQSQRRCTIDPECGPRMQCSNGGCCPMPFCPTGVQARMRCGNLNMMCAPGSICMEGGLCCPLPRCPNGIISLGICSRTLDCGRVGVECDNGACCPLPTCPNNFVATQRCTLGCANCCPPGNTCVNGGCCPLPQCPSGGLALSMCTSRGCPLGTECVGGGCCQLPRCPSGLQAMQRCQLGIGCARGHQCENGVCCAMPMCSTGLIAASICGMGNSCPMGFVCEGRGCCPEPLPLCPNGGRAAQRCRTGTDCPPGFGCTPLGGCCLLSMEPVCPRQSNPICQCSPNSACPTGALCTMGTCCSKSVALFNQIPGSRCQASTQCNGYSSSCAQCVQGVCSCINGAASNGAHCLQMPPKMLTLARNGCDQYGSPCSVLLSTARRRPIIAPVGNITETPLFFNVASERQCVANGTELGFDPDSTCLPNEKCINGECRMKLWPGEYGCNSDEECTSRCANTYCEKKKSDKNVAQCQCSNGQLLYGRCFSQCPTGFHESGAYCMHDDEDSFWADGDAQDRLKALLNAGQC</sequence>
<evidence type="ECO:0000256" key="1">
    <source>
        <dbReference type="SAM" id="SignalP"/>
    </source>
</evidence>